<dbReference type="EC" id="2.7.13.3" evidence="2"/>
<dbReference type="InterPro" id="IPR011712">
    <property type="entry name" value="Sig_transdc_His_kin_sub3_dim/P"/>
</dbReference>
<keyword evidence="9" id="KW-0472">Membrane</keyword>
<evidence type="ECO:0000256" key="3">
    <source>
        <dbReference type="ARBA" id="ARBA00022553"/>
    </source>
</evidence>
<evidence type="ECO:0000313" key="12">
    <source>
        <dbReference type="Proteomes" id="UP001500187"/>
    </source>
</evidence>
<sequence>MTTSLTSASRKKWFPLGPYLRALLICLVFIFIAVDLYSGIYENTDTQNRVWAVAIAYLPVFMMGFGLMPGIYGWYFSLANITVLYNDSSFVWAGFSSASILVPVYCAYLATKRQVVAFGIVLCVFVVYPGWDFGASITQLFTSSVALFSYITGLVLRRFRLQREKDQQKIISIQEAQLQARNEERTRLAYELHDIVAHEVTIIAMQARRAQFAKDPEKIAAILTGIGDSASQALEDLRKLVTVLKAEKNDSLNGELPSAPQAEENLLLGDASLSGETTSALALTHDLHKISDALENAGFTVTLTVDGNVSLIPLVSRQALRRTAREIGTNVLKHGSPEGSVKIDLTVGQRNVTLSSENVISHNEPVSSSLTGLESMKARFHDLGGTSSYQNDHGVWKIQVSLPLPKTVTKAF</sequence>
<gene>
    <name evidence="11" type="ORF">GCM10023352_17360</name>
</gene>
<comment type="caution">
    <text evidence="11">The sequence shown here is derived from an EMBL/GenBank/DDBJ whole genome shotgun (WGS) entry which is preliminary data.</text>
</comment>
<dbReference type="Pfam" id="PF07730">
    <property type="entry name" value="HisKA_3"/>
    <property type="match status" value="1"/>
</dbReference>
<dbReference type="GO" id="GO:0016301">
    <property type="term" value="F:kinase activity"/>
    <property type="evidence" value="ECO:0007669"/>
    <property type="project" value="UniProtKB-KW"/>
</dbReference>
<keyword evidence="5" id="KW-0547">Nucleotide-binding</keyword>
<dbReference type="InterPro" id="IPR036890">
    <property type="entry name" value="HATPase_C_sf"/>
</dbReference>
<evidence type="ECO:0000256" key="4">
    <source>
        <dbReference type="ARBA" id="ARBA00022679"/>
    </source>
</evidence>
<evidence type="ECO:0000256" key="6">
    <source>
        <dbReference type="ARBA" id="ARBA00022777"/>
    </source>
</evidence>
<feature type="transmembrane region" description="Helical" evidence="9">
    <location>
        <begin position="115"/>
        <end position="131"/>
    </location>
</feature>
<keyword evidence="9" id="KW-1133">Transmembrane helix</keyword>
<dbReference type="RefSeq" id="WP_251380386.1">
    <property type="nucleotide sequence ID" value="NZ_BAABKP010000003.1"/>
</dbReference>
<keyword evidence="9" id="KW-0812">Transmembrane</keyword>
<dbReference type="InterPro" id="IPR050482">
    <property type="entry name" value="Sensor_HK_TwoCompSys"/>
</dbReference>
<evidence type="ECO:0000256" key="7">
    <source>
        <dbReference type="ARBA" id="ARBA00022840"/>
    </source>
</evidence>
<protein>
    <recommendedName>
        <fullName evidence="2">histidine kinase</fullName>
        <ecNumber evidence="2">2.7.13.3</ecNumber>
    </recommendedName>
</protein>
<dbReference type="PANTHER" id="PTHR24421:SF10">
    <property type="entry name" value="NITRATE_NITRITE SENSOR PROTEIN NARQ"/>
    <property type="match status" value="1"/>
</dbReference>
<evidence type="ECO:0000256" key="9">
    <source>
        <dbReference type="SAM" id="Phobius"/>
    </source>
</evidence>
<name>A0ABP9BP44_9MICC</name>
<evidence type="ECO:0000256" key="1">
    <source>
        <dbReference type="ARBA" id="ARBA00000085"/>
    </source>
</evidence>
<keyword evidence="8" id="KW-0902">Two-component regulatory system</keyword>
<keyword evidence="6 11" id="KW-0418">Kinase</keyword>
<keyword evidence="4" id="KW-0808">Transferase</keyword>
<feature type="transmembrane region" description="Helical" evidence="9">
    <location>
        <begin position="20"/>
        <end position="38"/>
    </location>
</feature>
<evidence type="ECO:0000256" key="5">
    <source>
        <dbReference type="ARBA" id="ARBA00022741"/>
    </source>
</evidence>
<feature type="transmembrane region" description="Helical" evidence="9">
    <location>
        <begin position="89"/>
        <end position="108"/>
    </location>
</feature>
<feature type="transmembrane region" description="Helical" evidence="9">
    <location>
        <begin position="137"/>
        <end position="156"/>
    </location>
</feature>
<keyword evidence="3" id="KW-0597">Phosphoprotein</keyword>
<keyword evidence="12" id="KW-1185">Reference proteome</keyword>
<dbReference type="Gene3D" id="3.30.565.10">
    <property type="entry name" value="Histidine kinase-like ATPase, C-terminal domain"/>
    <property type="match status" value="1"/>
</dbReference>
<dbReference type="Gene3D" id="1.20.5.1930">
    <property type="match status" value="1"/>
</dbReference>
<organism evidence="11 12">
    <name type="scientific">Rothia endophytica</name>
    <dbReference type="NCBI Taxonomy" id="1324766"/>
    <lineage>
        <taxon>Bacteria</taxon>
        <taxon>Bacillati</taxon>
        <taxon>Actinomycetota</taxon>
        <taxon>Actinomycetes</taxon>
        <taxon>Micrococcales</taxon>
        <taxon>Micrococcaceae</taxon>
        <taxon>Rothia</taxon>
    </lineage>
</organism>
<reference evidence="12" key="1">
    <citation type="journal article" date="2019" name="Int. J. Syst. Evol. Microbiol.">
        <title>The Global Catalogue of Microorganisms (GCM) 10K type strain sequencing project: providing services to taxonomists for standard genome sequencing and annotation.</title>
        <authorList>
            <consortium name="The Broad Institute Genomics Platform"/>
            <consortium name="The Broad Institute Genome Sequencing Center for Infectious Disease"/>
            <person name="Wu L."/>
            <person name="Ma J."/>
        </authorList>
    </citation>
    <scope>NUCLEOTIDE SEQUENCE [LARGE SCALE GENOMIC DNA]</scope>
    <source>
        <strain evidence="12">JCM 18541</strain>
    </source>
</reference>
<accession>A0ABP9BP44</accession>
<feature type="transmembrane region" description="Helical" evidence="9">
    <location>
        <begin position="50"/>
        <end position="77"/>
    </location>
</feature>
<feature type="domain" description="Signal transduction histidine kinase subgroup 3 dimerisation and phosphoacceptor" evidence="10">
    <location>
        <begin position="184"/>
        <end position="246"/>
    </location>
</feature>
<comment type="catalytic activity">
    <reaction evidence="1">
        <text>ATP + protein L-histidine = ADP + protein N-phospho-L-histidine.</text>
        <dbReference type="EC" id="2.7.13.3"/>
    </reaction>
</comment>
<evidence type="ECO:0000256" key="2">
    <source>
        <dbReference type="ARBA" id="ARBA00012438"/>
    </source>
</evidence>
<evidence type="ECO:0000259" key="10">
    <source>
        <dbReference type="Pfam" id="PF07730"/>
    </source>
</evidence>
<proteinExistence type="predicted"/>
<dbReference type="PANTHER" id="PTHR24421">
    <property type="entry name" value="NITRATE/NITRITE SENSOR PROTEIN NARX-RELATED"/>
    <property type="match status" value="1"/>
</dbReference>
<dbReference type="EMBL" id="BAABKP010000003">
    <property type="protein sequence ID" value="GAA4798165.1"/>
    <property type="molecule type" value="Genomic_DNA"/>
</dbReference>
<evidence type="ECO:0000313" key="11">
    <source>
        <dbReference type="EMBL" id="GAA4798165.1"/>
    </source>
</evidence>
<evidence type="ECO:0000256" key="8">
    <source>
        <dbReference type="ARBA" id="ARBA00023012"/>
    </source>
</evidence>
<dbReference type="Proteomes" id="UP001500187">
    <property type="component" value="Unassembled WGS sequence"/>
</dbReference>
<keyword evidence="7" id="KW-0067">ATP-binding</keyword>